<dbReference type="GO" id="GO:0000978">
    <property type="term" value="F:RNA polymerase II cis-regulatory region sequence-specific DNA binding"/>
    <property type="evidence" value="ECO:0007669"/>
    <property type="project" value="TreeGrafter"/>
</dbReference>
<dbReference type="GO" id="GO:0030154">
    <property type="term" value="P:cell differentiation"/>
    <property type="evidence" value="ECO:0007669"/>
    <property type="project" value="TreeGrafter"/>
</dbReference>
<feature type="domain" description="Homeobox" evidence="8">
    <location>
        <begin position="158"/>
        <end position="218"/>
    </location>
</feature>
<dbReference type="InterPro" id="IPR050394">
    <property type="entry name" value="Homeobox_NK-like"/>
</dbReference>
<evidence type="ECO:0000313" key="11">
    <source>
        <dbReference type="WBParaSite" id="TTAC_0000848101-mRNA-1"/>
    </source>
</evidence>
<keyword evidence="10" id="KW-1185">Reference proteome</keyword>
<evidence type="ECO:0000256" key="1">
    <source>
        <dbReference type="ARBA" id="ARBA00004123"/>
    </source>
</evidence>
<reference evidence="9 10" key="2">
    <citation type="submission" date="2018-11" db="EMBL/GenBank/DDBJ databases">
        <authorList>
            <consortium name="Pathogen Informatics"/>
        </authorList>
    </citation>
    <scope>NUCLEOTIDE SEQUENCE [LARGE SCALE GENOMIC DNA]</scope>
</reference>
<dbReference type="PROSITE" id="PS50071">
    <property type="entry name" value="HOMEOBOX_2"/>
    <property type="match status" value="1"/>
</dbReference>
<proteinExistence type="predicted"/>
<evidence type="ECO:0000313" key="10">
    <source>
        <dbReference type="Proteomes" id="UP000274429"/>
    </source>
</evidence>
<feature type="region of interest" description="Disordered" evidence="7">
    <location>
        <begin position="86"/>
        <end position="163"/>
    </location>
</feature>
<feature type="compositionally biased region" description="Acidic residues" evidence="7">
    <location>
        <begin position="92"/>
        <end position="127"/>
    </location>
</feature>
<dbReference type="InterPro" id="IPR020479">
    <property type="entry name" value="HD_metazoa"/>
</dbReference>
<dbReference type="GO" id="GO:0005634">
    <property type="term" value="C:nucleus"/>
    <property type="evidence" value="ECO:0007669"/>
    <property type="project" value="UniProtKB-SubCell"/>
</dbReference>
<dbReference type="InterPro" id="IPR001356">
    <property type="entry name" value="HD"/>
</dbReference>
<dbReference type="InterPro" id="IPR009057">
    <property type="entry name" value="Homeodomain-like_sf"/>
</dbReference>
<dbReference type="PANTHER" id="PTHR24340:SF73">
    <property type="entry name" value="HOMEOBOX PROTEIN BAGPIPE-RELATED"/>
    <property type="match status" value="1"/>
</dbReference>
<dbReference type="STRING" id="6205.A0A0R3X4X1"/>
<dbReference type="AlphaFoldDB" id="A0A0R3X4X1"/>
<accession>A0A0R3X4X1</accession>
<feature type="DNA-binding region" description="Homeobox" evidence="5">
    <location>
        <begin position="160"/>
        <end position="219"/>
    </location>
</feature>
<organism evidence="11">
    <name type="scientific">Hydatigena taeniaeformis</name>
    <name type="common">Feline tapeworm</name>
    <name type="synonym">Taenia taeniaeformis</name>
    <dbReference type="NCBI Taxonomy" id="6205"/>
    <lineage>
        <taxon>Eukaryota</taxon>
        <taxon>Metazoa</taxon>
        <taxon>Spiralia</taxon>
        <taxon>Lophotrochozoa</taxon>
        <taxon>Platyhelminthes</taxon>
        <taxon>Cestoda</taxon>
        <taxon>Eucestoda</taxon>
        <taxon>Cyclophyllidea</taxon>
        <taxon>Taeniidae</taxon>
        <taxon>Hydatigera</taxon>
    </lineage>
</organism>
<dbReference type="OrthoDB" id="3137333at2759"/>
<sequence length="364" mass="41343">MNYYGRCDWFSTTDHVAYASQQPQHHFHQPQTQFWAPAVSSPGYHSMLDSTSGINGDALNERETPSFVTTNEKVRYLPTVQPVYNYRRGEATIDDEEEEDEDDEGDVKEEHENDEEEEAVAEEEEANPEPKDASSTGNGGLAQQRRKSTAPHTPLRSTSKRKPRILFSQTQVYELEKRFNQQRYLSAPDREQLALQLKMSSQQVKIWFQNRRYKLKRQLQEKGLDPSMIQPYLTPPPYREFETSLRASEEAYEVDAPSSAANTVISTVTEQPQLQHYSTMSPRSWYRLSESRSTWLSTGFDTGPAWSTLTYGRPPSQHLQPVRHQNGAFYEQEMASSATSSVSSGLVTTGLTCQEGSLSCEGCA</sequence>
<dbReference type="InterPro" id="IPR017970">
    <property type="entry name" value="Homeobox_CS"/>
</dbReference>
<dbReference type="Gene3D" id="1.10.10.60">
    <property type="entry name" value="Homeodomain-like"/>
    <property type="match status" value="1"/>
</dbReference>
<keyword evidence="4 5" id="KW-0539">Nucleus</keyword>
<keyword evidence="2 5" id="KW-0238">DNA-binding</keyword>
<evidence type="ECO:0000256" key="7">
    <source>
        <dbReference type="SAM" id="MobiDB-lite"/>
    </source>
</evidence>
<gene>
    <name evidence="9" type="ORF">TTAC_LOCUS8466</name>
</gene>
<reference evidence="11" key="1">
    <citation type="submission" date="2017-02" db="UniProtKB">
        <authorList>
            <consortium name="WormBaseParasite"/>
        </authorList>
    </citation>
    <scope>IDENTIFICATION</scope>
</reference>
<keyword evidence="3 5" id="KW-0371">Homeobox</keyword>
<dbReference type="PROSITE" id="PS00027">
    <property type="entry name" value="HOMEOBOX_1"/>
    <property type="match status" value="1"/>
</dbReference>
<comment type="subcellular location">
    <subcellularLocation>
        <location evidence="1 5 6">Nucleus</location>
    </subcellularLocation>
</comment>
<name>A0A0R3X4X1_HYDTA</name>
<dbReference type="PANTHER" id="PTHR24340">
    <property type="entry name" value="HOMEOBOX PROTEIN NKX"/>
    <property type="match status" value="1"/>
</dbReference>
<dbReference type="WBParaSite" id="TTAC_0000848101-mRNA-1">
    <property type="protein sequence ID" value="TTAC_0000848101-mRNA-1"/>
    <property type="gene ID" value="TTAC_0000848101"/>
</dbReference>
<evidence type="ECO:0000256" key="2">
    <source>
        <dbReference type="ARBA" id="ARBA00023125"/>
    </source>
</evidence>
<dbReference type="Proteomes" id="UP000274429">
    <property type="component" value="Unassembled WGS sequence"/>
</dbReference>
<dbReference type="PRINTS" id="PR00024">
    <property type="entry name" value="HOMEOBOX"/>
</dbReference>
<dbReference type="EMBL" id="UYWX01020511">
    <property type="protein sequence ID" value="VDM33022.1"/>
    <property type="molecule type" value="Genomic_DNA"/>
</dbReference>
<dbReference type="Pfam" id="PF00046">
    <property type="entry name" value="Homeodomain"/>
    <property type="match status" value="1"/>
</dbReference>
<evidence type="ECO:0000313" key="9">
    <source>
        <dbReference type="EMBL" id="VDM33022.1"/>
    </source>
</evidence>
<evidence type="ECO:0000256" key="3">
    <source>
        <dbReference type="ARBA" id="ARBA00023155"/>
    </source>
</evidence>
<dbReference type="SUPFAM" id="SSF46689">
    <property type="entry name" value="Homeodomain-like"/>
    <property type="match status" value="1"/>
</dbReference>
<evidence type="ECO:0000256" key="4">
    <source>
        <dbReference type="ARBA" id="ARBA00023242"/>
    </source>
</evidence>
<evidence type="ECO:0000256" key="5">
    <source>
        <dbReference type="PROSITE-ProRule" id="PRU00108"/>
    </source>
</evidence>
<dbReference type="GO" id="GO:0000981">
    <property type="term" value="F:DNA-binding transcription factor activity, RNA polymerase II-specific"/>
    <property type="evidence" value="ECO:0007669"/>
    <property type="project" value="InterPro"/>
</dbReference>
<evidence type="ECO:0000256" key="6">
    <source>
        <dbReference type="RuleBase" id="RU000682"/>
    </source>
</evidence>
<protein>
    <submittedName>
        <fullName evidence="11">Homeobox domain-containing protein</fullName>
    </submittedName>
</protein>
<dbReference type="CDD" id="cd00086">
    <property type="entry name" value="homeodomain"/>
    <property type="match status" value="1"/>
</dbReference>
<evidence type="ECO:0000259" key="8">
    <source>
        <dbReference type="PROSITE" id="PS50071"/>
    </source>
</evidence>
<dbReference type="SMART" id="SM00389">
    <property type="entry name" value="HOX"/>
    <property type="match status" value="1"/>
</dbReference>